<reference evidence="1 2" key="1">
    <citation type="journal article" date="2019" name="Int. J. Syst. Evol. Microbiol.">
        <title>The Global Catalogue of Microorganisms (GCM) 10K type strain sequencing project: providing services to taxonomists for standard genome sequencing and annotation.</title>
        <authorList>
            <consortium name="The Broad Institute Genomics Platform"/>
            <consortium name="The Broad Institute Genome Sequencing Center for Infectious Disease"/>
            <person name="Wu L."/>
            <person name="Ma J."/>
        </authorList>
    </citation>
    <scope>NUCLEOTIDE SEQUENCE [LARGE SCALE GENOMIC DNA]</scope>
    <source>
        <strain evidence="1 2">JCM 13002</strain>
    </source>
</reference>
<proteinExistence type="predicted"/>
<evidence type="ECO:0000313" key="2">
    <source>
        <dbReference type="Proteomes" id="UP001499987"/>
    </source>
</evidence>
<comment type="caution">
    <text evidence="1">The sequence shown here is derived from an EMBL/GenBank/DDBJ whole genome shotgun (WGS) entry which is preliminary data.</text>
</comment>
<sequence>MGGSTTGLPDDVRCLPHVLDGEMLVPPPEAAGAVGGGQALTIHVTEDTTPEDALALCRRLTDLGYGTGGSHGVSALNVGGFDAGHYMSMPNRRPCMQIR</sequence>
<keyword evidence="2" id="KW-1185">Reference proteome</keyword>
<dbReference type="EMBL" id="BAAALD010000043">
    <property type="protein sequence ID" value="GAA1095752.1"/>
    <property type="molecule type" value="Genomic_DNA"/>
</dbReference>
<accession>A0ABN1TQ27</accession>
<organism evidence="1 2">
    <name type="scientific">Kitasatospora arboriphila</name>
    <dbReference type="NCBI Taxonomy" id="258052"/>
    <lineage>
        <taxon>Bacteria</taxon>
        <taxon>Bacillati</taxon>
        <taxon>Actinomycetota</taxon>
        <taxon>Actinomycetes</taxon>
        <taxon>Kitasatosporales</taxon>
        <taxon>Streptomycetaceae</taxon>
        <taxon>Kitasatospora</taxon>
    </lineage>
</organism>
<evidence type="ECO:0000313" key="1">
    <source>
        <dbReference type="EMBL" id="GAA1095752.1"/>
    </source>
</evidence>
<gene>
    <name evidence="1" type="ORF">GCM10009663_43690</name>
</gene>
<protein>
    <submittedName>
        <fullName evidence="1">Uncharacterized protein</fullName>
    </submittedName>
</protein>
<name>A0ABN1TQ27_9ACTN</name>
<dbReference type="Proteomes" id="UP001499987">
    <property type="component" value="Unassembled WGS sequence"/>
</dbReference>